<dbReference type="KEGG" id="minf:MESINF_1255"/>
<protein>
    <recommendedName>
        <fullName evidence="1">CRISPR-associated protein CXXC-CXXC domain-containing protein</fullName>
    </recommendedName>
</protein>
<name>A0A7Z7LEW8_9BACT</name>
<feature type="domain" description="CRISPR-associated protein CXXC-CXXC" evidence="1">
    <location>
        <begin position="164"/>
        <end position="222"/>
    </location>
</feature>
<dbReference type="AlphaFoldDB" id="A0A7Z7LEW8"/>
<accession>A0A7Z7LEW8</accession>
<dbReference type="NCBIfam" id="TIGR01908">
    <property type="entry name" value="cas_CXXC_CXXC"/>
    <property type="match status" value="1"/>
</dbReference>
<dbReference type="RefSeq" id="WP_169698960.1">
    <property type="nucleotide sequence ID" value="NZ_LS974202.1"/>
</dbReference>
<gene>
    <name evidence="2" type="ORF">MESINF_1255</name>
</gene>
<dbReference type="Pfam" id="PF09706">
    <property type="entry name" value="Cas_CXXC_CXXC"/>
    <property type="match status" value="1"/>
</dbReference>
<keyword evidence="3" id="KW-1185">Reference proteome</keyword>
<dbReference type="InterPro" id="IPR010180">
    <property type="entry name" value="CRISPR-assoc_prot_CXXC-CXXC"/>
</dbReference>
<sequence>MVFYPSDWLYNASVIGLAVAIADYFEESVVSFNGDGTITIADSFLSHLFKNLKEAKDDLPSKLSVSPSSRESANFASRIPLMAWLFLRRAADHIKEGNAFKKEREKIEATDLKDPLPVFNAIRPKYFFKDGPFVNAIGAGTKDVAARVAELFGFPEELEEYSLHCSFCGNSFRVPKEKRRLFIDNILVGYAGASVKEFPNAYWNFEPSTPICPVCSVAIFFHIFALQQSPDRQFFFVNSPSFALSRELMRQMEIFSKKPDGVFFRNIVDRLTKIAAIQTGWGSMGIEIYRIIGDPPGKYQEVKVTKISHAIVDKLMASPSIGGYLRSINSTGLYEAFIAEDYGKLFQLLYLANKHNATGAKSSAIEIERLVGRTDFRAISAMAGCLPDLLYEGMGYGGEEMELKRIRSETREIFNSRAVRASQEGGEDRLLSSIGRIAYQLIEKTRLGNRLEANYLLTRTFTANGEPLPKSLWEIIATGSEEEFKLGVYAFIDTVAGILKETESQKVKEEGK</sequence>
<reference evidence="2 3" key="1">
    <citation type="submission" date="2017-01" db="EMBL/GenBank/DDBJ databases">
        <authorList>
            <person name="Erauso G."/>
        </authorList>
    </citation>
    <scope>NUCLEOTIDE SEQUENCE [LARGE SCALE GENOMIC DNA]</scope>
    <source>
        <strain evidence="2">MESINF1</strain>
    </source>
</reference>
<proteinExistence type="predicted"/>
<dbReference type="Proteomes" id="UP000250796">
    <property type="component" value="Chromosome MESINF"/>
</dbReference>
<dbReference type="InterPro" id="IPR019121">
    <property type="entry name" value="CRISPR-assoc_CXXC-CXXC_dom"/>
</dbReference>
<evidence type="ECO:0000313" key="2">
    <source>
        <dbReference type="EMBL" id="SSC12699.1"/>
    </source>
</evidence>
<organism evidence="2 3">
    <name type="scientific">Mesotoga infera</name>
    <dbReference type="NCBI Taxonomy" id="1236046"/>
    <lineage>
        <taxon>Bacteria</taxon>
        <taxon>Thermotogati</taxon>
        <taxon>Thermotogota</taxon>
        <taxon>Thermotogae</taxon>
        <taxon>Kosmotogales</taxon>
        <taxon>Kosmotogaceae</taxon>
        <taxon>Mesotoga</taxon>
    </lineage>
</organism>
<dbReference type="EMBL" id="LS974202">
    <property type="protein sequence ID" value="SSC12699.1"/>
    <property type="molecule type" value="Genomic_DNA"/>
</dbReference>
<evidence type="ECO:0000313" key="3">
    <source>
        <dbReference type="Proteomes" id="UP000250796"/>
    </source>
</evidence>
<evidence type="ECO:0000259" key="1">
    <source>
        <dbReference type="Pfam" id="PF09706"/>
    </source>
</evidence>